<sequence>MDTHPEGTADDAVDPWAWVNETDEAESLDLGAHRVTAVLVSHDGAEWLPAALDGLAHLTPGPDRVVLVDAGSDDETASVLAEAADAQDHWQVASAPAGSYAGAVRVGLDAVTDPGSGDSDGAEDVDGAEDADRPEDGDRTDWVWLLHDDAVPRPDALGPLVATAVERGAALATPRLVQPATRQDPARLSELGVSVSRSGRREVHVDAGEVDQGQHDTVNEVLGGSTCGLLVRRDVFDELGGLNDALPAHRDGVDLGWRAWLAGHSVVAVPAACVEHRQVGLGSLRSGTEDDAATDRAYGMALVTAHARGIGRVLTPVRLVLASVLRILGFLIGKAPDRAR</sequence>
<dbReference type="Proteomes" id="UP000886842">
    <property type="component" value="Unassembled WGS sequence"/>
</dbReference>
<accession>A0A9D1GXE4</accession>
<dbReference type="InterPro" id="IPR029044">
    <property type="entry name" value="Nucleotide-diphossugar_trans"/>
</dbReference>
<feature type="non-terminal residue" evidence="2">
    <location>
        <position position="340"/>
    </location>
</feature>
<reference evidence="2" key="2">
    <citation type="journal article" date="2021" name="PeerJ">
        <title>Extensive microbial diversity within the chicken gut microbiome revealed by metagenomics and culture.</title>
        <authorList>
            <person name="Gilroy R."/>
            <person name="Ravi A."/>
            <person name="Getino M."/>
            <person name="Pursley I."/>
            <person name="Horton D.L."/>
            <person name="Alikhan N.F."/>
            <person name="Baker D."/>
            <person name="Gharbi K."/>
            <person name="Hall N."/>
            <person name="Watson M."/>
            <person name="Adriaenssens E.M."/>
            <person name="Foster-Nyarko E."/>
            <person name="Jarju S."/>
            <person name="Secka A."/>
            <person name="Antonio M."/>
            <person name="Oren A."/>
            <person name="Chaudhuri R.R."/>
            <person name="La Ragione R."/>
            <person name="Hildebrand F."/>
            <person name="Pallen M.J."/>
        </authorList>
    </citation>
    <scope>NUCLEOTIDE SEQUENCE</scope>
    <source>
        <strain evidence="2">ChiGjej1B1-24693</strain>
    </source>
</reference>
<dbReference type="AlphaFoldDB" id="A0A9D1GXE4"/>
<dbReference type="SUPFAM" id="SSF53448">
    <property type="entry name" value="Nucleotide-diphospho-sugar transferases"/>
    <property type="match status" value="1"/>
</dbReference>
<dbReference type="InterPro" id="IPR050834">
    <property type="entry name" value="Glycosyltransf_2"/>
</dbReference>
<protein>
    <submittedName>
        <fullName evidence="2">Glycosyltransferase family 2 protein</fullName>
    </submittedName>
</protein>
<evidence type="ECO:0000256" key="1">
    <source>
        <dbReference type="SAM" id="MobiDB-lite"/>
    </source>
</evidence>
<dbReference type="PANTHER" id="PTHR43685:SF3">
    <property type="entry name" value="SLR2126 PROTEIN"/>
    <property type="match status" value="1"/>
</dbReference>
<gene>
    <name evidence="2" type="ORF">IAA98_05355</name>
</gene>
<feature type="region of interest" description="Disordered" evidence="1">
    <location>
        <begin position="111"/>
        <end position="138"/>
    </location>
</feature>
<reference evidence="2" key="1">
    <citation type="submission" date="2020-10" db="EMBL/GenBank/DDBJ databases">
        <authorList>
            <person name="Gilroy R."/>
        </authorList>
    </citation>
    <scope>NUCLEOTIDE SEQUENCE</scope>
    <source>
        <strain evidence="2">ChiGjej1B1-24693</strain>
    </source>
</reference>
<evidence type="ECO:0000313" key="3">
    <source>
        <dbReference type="Proteomes" id="UP000886842"/>
    </source>
</evidence>
<comment type="caution">
    <text evidence="2">The sequence shown here is derived from an EMBL/GenBank/DDBJ whole genome shotgun (WGS) entry which is preliminary data.</text>
</comment>
<dbReference type="PANTHER" id="PTHR43685">
    <property type="entry name" value="GLYCOSYLTRANSFERASE"/>
    <property type="match status" value="1"/>
</dbReference>
<organism evidence="2 3">
    <name type="scientific">Candidatus Avipropionibacterium avicola</name>
    <dbReference type="NCBI Taxonomy" id="2840701"/>
    <lineage>
        <taxon>Bacteria</taxon>
        <taxon>Bacillati</taxon>
        <taxon>Actinomycetota</taxon>
        <taxon>Actinomycetes</taxon>
        <taxon>Propionibacteriales</taxon>
        <taxon>Propionibacteriaceae</taxon>
        <taxon>Propionibacteriaceae incertae sedis</taxon>
        <taxon>Candidatus Avipropionibacterium</taxon>
    </lineage>
</organism>
<feature type="compositionally biased region" description="Acidic residues" evidence="1">
    <location>
        <begin position="120"/>
        <end position="129"/>
    </location>
</feature>
<name>A0A9D1GXE4_9ACTN</name>
<dbReference type="Pfam" id="PF13641">
    <property type="entry name" value="Glyco_tranf_2_3"/>
    <property type="match status" value="1"/>
</dbReference>
<dbReference type="EMBL" id="DVLP01000161">
    <property type="protein sequence ID" value="HIT74992.1"/>
    <property type="molecule type" value="Genomic_DNA"/>
</dbReference>
<dbReference type="Gene3D" id="3.90.550.10">
    <property type="entry name" value="Spore Coat Polysaccharide Biosynthesis Protein SpsA, Chain A"/>
    <property type="match status" value="1"/>
</dbReference>
<evidence type="ECO:0000313" key="2">
    <source>
        <dbReference type="EMBL" id="HIT74992.1"/>
    </source>
</evidence>
<proteinExistence type="predicted"/>